<comment type="subcellular location">
    <subcellularLocation>
        <location evidence="1">Mitochondrion</location>
    </subcellularLocation>
</comment>
<evidence type="ECO:0000256" key="2">
    <source>
        <dbReference type="ARBA" id="ARBA00009254"/>
    </source>
</evidence>
<dbReference type="PANTHER" id="PTHR21183:SF18">
    <property type="entry name" value="LARGE RIBOSOMAL SUBUNIT PROTEIN UL29M"/>
    <property type="match status" value="1"/>
</dbReference>
<keyword evidence="7" id="KW-0175">Coiled coil</keyword>
<evidence type="ECO:0000256" key="6">
    <source>
        <dbReference type="ARBA" id="ARBA00035289"/>
    </source>
</evidence>
<evidence type="ECO:0000256" key="5">
    <source>
        <dbReference type="ARBA" id="ARBA00023274"/>
    </source>
</evidence>
<keyword evidence="5" id="KW-0687">Ribonucleoprotein</keyword>
<keyword evidence="3" id="KW-0689">Ribosomal protein</keyword>
<evidence type="ECO:0000256" key="4">
    <source>
        <dbReference type="ARBA" id="ARBA00023128"/>
    </source>
</evidence>
<gene>
    <name evidence="8" type="ORF">MAR_004903</name>
</gene>
<evidence type="ECO:0000313" key="9">
    <source>
        <dbReference type="Proteomes" id="UP001164746"/>
    </source>
</evidence>
<protein>
    <recommendedName>
        <fullName evidence="6">Large ribosomal subunit protein uL29m</fullName>
    </recommendedName>
</protein>
<dbReference type="Pfam" id="PF06984">
    <property type="entry name" value="MRP-L47"/>
    <property type="match status" value="1"/>
</dbReference>
<sequence>MEIAITTARRYMTTICLRCLRSHAAIKSLNISRVGAQVTSFHTAPRLQHKLDDFFEMFSFNGDEVATGRPWRLDELRLKSNQDLHKLWYVLLKERNKLMTMEDMYAKKKMEFVNPERIYKLLNPEYEAWMGKHLPKYEERLRRIRNRNIRTLKRKKEALMKQFDMTEEELEEIEELKYDESNDELKKQLQTIGFLN</sequence>
<dbReference type="EMBL" id="CP111020">
    <property type="protein sequence ID" value="WAR14798.1"/>
    <property type="molecule type" value="Genomic_DNA"/>
</dbReference>
<evidence type="ECO:0000313" key="8">
    <source>
        <dbReference type="EMBL" id="WAR14798.1"/>
    </source>
</evidence>
<dbReference type="Gene3D" id="6.10.330.20">
    <property type="match status" value="1"/>
</dbReference>
<keyword evidence="4" id="KW-0496">Mitochondrion</keyword>
<accession>A0ABY7F222</accession>
<organism evidence="8 9">
    <name type="scientific">Mya arenaria</name>
    <name type="common">Soft-shell clam</name>
    <dbReference type="NCBI Taxonomy" id="6604"/>
    <lineage>
        <taxon>Eukaryota</taxon>
        <taxon>Metazoa</taxon>
        <taxon>Spiralia</taxon>
        <taxon>Lophotrochozoa</taxon>
        <taxon>Mollusca</taxon>
        <taxon>Bivalvia</taxon>
        <taxon>Autobranchia</taxon>
        <taxon>Heteroconchia</taxon>
        <taxon>Euheterodonta</taxon>
        <taxon>Imparidentia</taxon>
        <taxon>Neoheterodontei</taxon>
        <taxon>Myida</taxon>
        <taxon>Myoidea</taxon>
        <taxon>Myidae</taxon>
        <taxon>Mya</taxon>
    </lineage>
</organism>
<evidence type="ECO:0000256" key="1">
    <source>
        <dbReference type="ARBA" id="ARBA00004173"/>
    </source>
</evidence>
<evidence type="ECO:0000256" key="3">
    <source>
        <dbReference type="ARBA" id="ARBA00022980"/>
    </source>
</evidence>
<comment type="similarity">
    <text evidence="2">Belongs to the universal ribosomal protein uL29 family.</text>
</comment>
<dbReference type="InterPro" id="IPR038340">
    <property type="entry name" value="MRP-L47_sf"/>
</dbReference>
<reference evidence="8" key="1">
    <citation type="submission" date="2022-11" db="EMBL/GenBank/DDBJ databases">
        <title>Centuries of genome instability and evolution in soft-shell clam transmissible cancer (bioRxiv).</title>
        <authorList>
            <person name="Hart S.F.M."/>
            <person name="Yonemitsu M.A."/>
            <person name="Giersch R.M."/>
            <person name="Beal B.F."/>
            <person name="Arriagada G."/>
            <person name="Davis B.W."/>
            <person name="Ostrander E.A."/>
            <person name="Goff S.P."/>
            <person name="Metzger M.J."/>
        </authorList>
    </citation>
    <scope>NUCLEOTIDE SEQUENCE</scope>
    <source>
        <strain evidence="8">MELC-2E11</strain>
        <tissue evidence="8">Siphon/mantle</tissue>
    </source>
</reference>
<proteinExistence type="inferred from homology"/>
<evidence type="ECO:0000256" key="7">
    <source>
        <dbReference type="SAM" id="Coils"/>
    </source>
</evidence>
<feature type="coiled-coil region" evidence="7">
    <location>
        <begin position="149"/>
        <end position="176"/>
    </location>
</feature>
<dbReference type="PANTHER" id="PTHR21183">
    <property type="entry name" value="RIBOSOMAL PROTEIN L47, MITOCHONDRIAL-RELATED"/>
    <property type="match status" value="1"/>
</dbReference>
<dbReference type="InterPro" id="IPR010729">
    <property type="entry name" value="Ribosomal_uL29_mit"/>
</dbReference>
<name>A0ABY7F222_MYAAR</name>
<keyword evidence="9" id="KW-1185">Reference proteome</keyword>
<dbReference type="Proteomes" id="UP001164746">
    <property type="component" value="Chromosome 9"/>
</dbReference>